<dbReference type="GO" id="GO:0005509">
    <property type="term" value="F:calcium ion binding"/>
    <property type="evidence" value="ECO:0007669"/>
    <property type="project" value="InterPro"/>
</dbReference>
<dbReference type="PANTHER" id="PTHR11216">
    <property type="entry name" value="EH DOMAIN"/>
    <property type="match status" value="1"/>
</dbReference>
<proteinExistence type="predicted"/>
<dbReference type="RefSeq" id="XP_067916863.1">
    <property type="nucleotide sequence ID" value="XM_068071161.1"/>
</dbReference>
<feature type="non-terminal residue" evidence="4">
    <location>
        <position position="184"/>
    </location>
</feature>
<dbReference type="OrthoDB" id="1716625at2759"/>
<dbReference type="PANTHER" id="PTHR11216:SF174">
    <property type="entry name" value="GH06923P"/>
    <property type="match status" value="1"/>
</dbReference>
<reference evidence="4 5" key="1">
    <citation type="journal article" date="2017" name="Int. J. Parasitol.">
        <title>The genome of the protozoan parasite Cystoisospora suis and a reverse vaccinology approach to identify vaccine candidates.</title>
        <authorList>
            <person name="Palmieri N."/>
            <person name="Shrestha A."/>
            <person name="Ruttkowski B."/>
            <person name="Beck T."/>
            <person name="Vogl C."/>
            <person name="Tomley F."/>
            <person name="Blake D.P."/>
            <person name="Joachim A."/>
        </authorList>
    </citation>
    <scope>NUCLEOTIDE SEQUENCE [LARGE SCALE GENOMIC DNA]</scope>
    <source>
        <strain evidence="4 5">Wien I</strain>
    </source>
</reference>
<dbReference type="Pfam" id="PF12763">
    <property type="entry name" value="EH"/>
    <property type="match status" value="1"/>
</dbReference>
<dbReference type="SUPFAM" id="SSF47473">
    <property type="entry name" value="EF-hand"/>
    <property type="match status" value="1"/>
</dbReference>
<dbReference type="Proteomes" id="UP000221165">
    <property type="component" value="Unassembled WGS sequence"/>
</dbReference>
<accession>A0A2C6KCY8</accession>
<dbReference type="InterPro" id="IPR011992">
    <property type="entry name" value="EF-hand-dom_pair"/>
</dbReference>
<dbReference type="AlphaFoldDB" id="A0A2C6KCY8"/>
<dbReference type="CDD" id="cd00052">
    <property type="entry name" value="EH"/>
    <property type="match status" value="1"/>
</dbReference>
<protein>
    <submittedName>
        <fullName evidence="4">Sarcalumenin eps15 family protein</fullName>
    </submittedName>
</protein>
<organism evidence="4 5">
    <name type="scientific">Cystoisospora suis</name>
    <dbReference type="NCBI Taxonomy" id="483139"/>
    <lineage>
        <taxon>Eukaryota</taxon>
        <taxon>Sar</taxon>
        <taxon>Alveolata</taxon>
        <taxon>Apicomplexa</taxon>
        <taxon>Conoidasida</taxon>
        <taxon>Coccidia</taxon>
        <taxon>Eucoccidiorida</taxon>
        <taxon>Eimeriorina</taxon>
        <taxon>Sarcocystidae</taxon>
        <taxon>Cystoisospora</taxon>
    </lineage>
</organism>
<sequence>MLDKFLNQPVDVEKYRVDFEAMGVDSTGRVNGSQAKVDLVKSKLPSAVLHRIWNLADITRDGYLDLYEYALARHFIEMKLEGFELPASLPDRLLPSYEGATIGGGGGAGGSDAAVGGERGGASSSCSWGGGESTASIDVPSEGRIGITTASSSSILNHHHSNHTADPGLWAASTGAMRPSSLIG</sequence>
<evidence type="ECO:0000313" key="5">
    <source>
        <dbReference type="Proteomes" id="UP000221165"/>
    </source>
</evidence>
<dbReference type="GO" id="GO:0006897">
    <property type="term" value="P:endocytosis"/>
    <property type="evidence" value="ECO:0007669"/>
    <property type="project" value="TreeGrafter"/>
</dbReference>
<dbReference type="GO" id="GO:0016197">
    <property type="term" value="P:endosomal transport"/>
    <property type="evidence" value="ECO:0007669"/>
    <property type="project" value="TreeGrafter"/>
</dbReference>
<dbReference type="SMART" id="SM00027">
    <property type="entry name" value="EH"/>
    <property type="match status" value="1"/>
</dbReference>
<name>A0A2C6KCY8_9APIC</name>
<dbReference type="Gene3D" id="1.10.238.10">
    <property type="entry name" value="EF-hand"/>
    <property type="match status" value="1"/>
</dbReference>
<feature type="compositionally biased region" description="Low complexity" evidence="1">
    <location>
        <begin position="111"/>
        <end position="127"/>
    </location>
</feature>
<dbReference type="GeneID" id="94434372"/>
<comment type="caution">
    <text evidence="4">The sequence shown here is derived from an EMBL/GenBank/DDBJ whole genome shotgun (WGS) entry which is preliminary data.</text>
</comment>
<feature type="region of interest" description="Disordered" evidence="1">
    <location>
        <begin position="105"/>
        <end position="134"/>
    </location>
</feature>
<keyword evidence="5" id="KW-1185">Reference proteome</keyword>
<dbReference type="InterPro" id="IPR002048">
    <property type="entry name" value="EF_hand_dom"/>
</dbReference>
<dbReference type="EMBL" id="MIGC01009459">
    <property type="protein sequence ID" value="PHJ15129.1"/>
    <property type="molecule type" value="Genomic_DNA"/>
</dbReference>
<evidence type="ECO:0000259" key="3">
    <source>
        <dbReference type="PROSITE" id="PS50222"/>
    </source>
</evidence>
<evidence type="ECO:0000256" key="1">
    <source>
        <dbReference type="SAM" id="MobiDB-lite"/>
    </source>
</evidence>
<feature type="domain" description="EF-hand" evidence="3">
    <location>
        <begin position="44"/>
        <end position="79"/>
    </location>
</feature>
<dbReference type="InterPro" id="IPR000261">
    <property type="entry name" value="EH_dom"/>
</dbReference>
<feature type="domain" description="EH" evidence="2">
    <location>
        <begin position="11"/>
        <end position="100"/>
    </location>
</feature>
<evidence type="ECO:0000313" key="4">
    <source>
        <dbReference type="EMBL" id="PHJ15129.1"/>
    </source>
</evidence>
<dbReference type="GO" id="GO:0005737">
    <property type="term" value="C:cytoplasm"/>
    <property type="evidence" value="ECO:0007669"/>
    <property type="project" value="TreeGrafter"/>
</dbReference>
<dbReference type="VEuPathDB" id="ToxoDB:CSUI_011060"/>
<dbReference type="GO" id="GO:0005886">
    <property type="term" value="C:plasma membrane"/>
    <property type="evidence" value="ECO:0007669"/>
    <property type="project" value="TreeGrafter"/>
</dbReference>
<dbReference type="PROSITE" id="PS50222">
    <property type="entry name" value="EF_HAND_2"/>
    <property type="match status" value="1"/>
</dbReference>
<dbReference type="PROSITE" id="PS50031">
    <property type="entry name" value="EH"/>
    <property type="match status" value="1"/>
</dbReference>
<gene>
    <name evidence="4" type="ORF">CSUI_011060</name>
</gene>
<evidence type="ECO:0000259" key="2">
    <source>
        <dbReference type="PROSITE" id="PS50031"/>
    </source>
</evidence>